<dbReference type="PANTHER" id="PTHR33393">
    <property type="entry name" value="POLYGLUTAMINE SYNTHESIS ACCESSORY PROTEIN RV0574C-RELATED"/>
    <property type="match status" value="1"/>
</dbReference>
<name>A0A1G8CKV7_9FLAO</name>
<evidence type="ECO:0000256" key="1">
    <source>
        <dbReference type="ARBA" id="ARBA00005662"/>
    </source>
</evidence>
<proteinExistence type="inferred from homology"/>
<dbReference type="STRING" id="702745.SAMN05421818_10479"/>
<dbReference type="Pfam" id="PF09587">
    <property type="entry name" value="PGA_cap"/>
    <property type="match status" value="1"/>
</dbReference>
<reference evidence="4" key="1">
    <citation type="submission" date="2016-10" db="EMBL/GenBank/DDBJ databases">
        <authorList>
            <person name="Varghese N."/>
            <person name="Submissions S."/>
        </authorList>
    </citation>
    <scope>NUCLEOTIDE SEQUENCE [LARGE SCALE GENOMIC DNA]</scope>
    <source>
        <strain evidence="4">DSM 23313</strain>
    </source>
</reference>
<evidence type="ECO:0000313" key="4">
    <source>
        <dbReference type="Proteomes" id="UP000243588"/>
    </source>
</evidence>
<dbReference type="InterPro" id="IPR029052">
    <property type="entry name" value="Metallo-depent_PP-like"/>
</dbReference>
<dbReference type="Gene3D" id="3.60.21.10">
    <property type="match status" value="1"/>
</dbReference>
<gene>
    <name evidence="3" type="ORF">SAMN05421818_10479</name>
</gene>
<dbReference type="PANTHER" id="PTHR33393:SF12">
    <property type="entry name" value="CAPSULE BIOSYNTHESIS PROTEIN CAPA"/>
    <property type="match status" value="1"/>
</dbReference>
<dbReference type="SUPFAM" id="SSF56300">
    <property type="entry name" value="Metallo-dependent phosphatases"/>
    <property type="match status" value="1"/>
</dbReference>
<feature type="domain" description="Capsule synthesis protein CapA" evidence="2">
    <location>
        <begin position="2"/>
        <end position="239"/>
    </location>
</feature>
<sequence length="376" mass="42936">MKIFFSGDFCPNNRVRDLINNEDVSQIFGNLKEVLDSVDYSVVNLECPIEPENKIAINKVGPALSTNEKAIRVLKEAGFNLLTLANNHIKDFGEEGVSSTINCIKKNALDYVGAGFGINEARKIFYIESEVGKIGIINITENEFSTTVNEEYGAYGLDIIDNTYVIKEAKKEADLVIIVYHGGHEGYQLPSPRMKRLFHYFVDCGVDSIICHHSHCFSGFENYNGAPIFYGLGNFSFDWVGLNDNEWNYGYGVFLKVGLGKKIDFEIIPYKQGMKDNPGIELLEETERVIFNEKINFLNTIIDCDDLLVEEFAKLSNSRQIEYEVYMQPYSNRILRGLYRRGLLPSFFSDKKKKVFLNLARCESHRDLLFDYLSKK</sequence>
<keyword evidence="4" id="KW-1185">Reference proteome</keyword>
<evidence type="ECO:0000259" key="2">
    <source>
        <dbReference type="SMART" id="SM00854"/>
    </source>
</evidence>
<evidence type="ECO:0000313" key="3">
    <source>
        <dbReference type="EMBL" id="SDH45550.1"/>
    </source>
</evidence>
<dbReference type="Proteomes" id="UP000243588">
    <property type="component" value="Unassembled WGS sequence"/>
</dbReference>
<dbReference type="AlphaFoldDB" id="A0A1G8CKV7"/>
<accession>A0A1G8CKV7</accession>
<protein>
    <submittedName>
        <fullName evidence="3">Capsule synthesis protein PGA_cap</fullName>
    </submittedName>
</protein>
<dbReference type="EMBL" id="FNDQ01000004">
    <property type="protein sequence ID" value="SDH45550.1"/>
    <property type="molecule type" value="Genomic_DNA"/>
</dbReference>
<dbReference type="InterPro" id="IPR052169">
    <property type="entry name" value="CW_Biosynth-Accessory"/>
</dbReference>
<dbReference type="CDD" id="cd07381">
    <property type="entry name" value="MPP_CapA"/>
    <property type="match status" value="1"/>
</dbReference>
<comment type="similarity">
    <text evidence="1">Belongs to the CapA family.</text>
</comment>
<dbReference type="SMART" id="SM00854">
    <property type="entry name" value="PGA_cap"/>
    <property type="match status" value="1"/>
</dbReference>
<organism evidence="3 4">
    <name type="scientific">Myroides phaeus</name>
    <dbReference type="NCBI Taxonomy" id="702745"/>
    <lineage>
        <taxon>Bacteria</taxon>
        <taxon>Pseudomonadati</taxon>
        <taxon>Bacteroidota</taxon>
        <taxon>Flavobacteriia</taxon>
        <taxon>Flavobacteriales</taxon>
        <taxon>Flavobacteriaceae</taxon>
        <taxon>Myroides</taxon>
    </lineage>
</organism>
<dbReference type="InterPro" id="IPR019079">
    <property type="entry name" value="Capsule_synth_CapA"/>
</dbReference>